<gene>
    <name evidence="1" type="ORF">NCTC8105_03075</name>
</gene>
<dbReference type="Gene3D" id="2.60.40.10">
    <property type="entry name" value="Immunoglobulins"/>
    <property type="match status" value="2"/>
</dbReference>
<organism evidence="1 2">
    <name type="scientific">Hafnia alvei</name>
    <dbReference type="NCBI Taxonomy" id="569"/>
    <lineage>
        <taxon>Bacteria</taxon>
        <taxon>Pseudomonadati</taxon>
        <taxon>Pseudomonadota</taxon>
        <taxon>Gammaproteobacteria</taxon>
        <taxon>Enterobacterales</taxon>
        <taxon>Hafniaceae</taxon>
        <taxon>Hafnia</taxon>
    </lineage>
</organism>
<dbReference type="InterPro" id="IPR013783">
    <property type="entry name" value="Ig-like_fold"/>
</dbReference>
<reference evidence="1 2" key="1">
    <citation type="submission" date="2018-06" db="EMBL/GenBank/DDBJ databases">
        <authorList>
            <consortium name="Pathogen Informatics"/>
            <person name="Doyle S."/>
        </authorList>
    </citation>
    <scope>NUCLEOTIDE SEQUENCE [LARGE SCALE GENOMIC DNA]</scope>
    <source>
        <strain evidence="1 2">NCTC8105</strain>
    </source>
</reference>
<dbReference type="AlphaFoldDB" id="A0A377PL36"/>
<name>A0A377PL36_HAFAL</name>
<evidence type="ECO:0008006" key="3">
    <source>
        <dbReference type="Google" id="ProtNLM"/>
    </source>
</evidence>
<proteinExistence type="predicted"/>
<evidence type="ECO:0000313" key="2">
    <source>
        <dbReference type="Proteomes" id="UP000254821"/>
    </source>
</evidence>
<evidence type="ECO:0000313" key="1">
    <source>
        <dbReference type="EMBL" id="STQ80930.1"/>
    </source>
</evidence>
<dbReference type="Proteomes" id="UP000254821">
    <property type="component" value="Unassembled WGS sequence"/>
</dbReference>
<protein>
    <recommendedName>
        <fullName evidence="3">Bacterial Ig-like domain (Group 1)</fullName>
    </recommendedName>
</protein>
<sequence length="93" mass="9307">MVTGQTSVSSVDLKALKDGVATVTATVTDKEGNSVSATHDLNVLTHTLPNPTINVPFGDGVLNATEAQSAQTITGKTGITGAGQTITLTLNGA</sequence>
<dbReference type="NCBIfam" id="NF033510">
    <property type="entry name" value="Ca_tandemer"/>
    <property type="match status" value="1"/>
</dbReference>
<accession>A0A377PL36</accession>
<dbReference type="EMBL" id="UGHP01000001">
    <property type="protein sequence ID" value="STQ80930.1"/>
    <property type="molecule type" value="Genomic_DNA"/>
</dbReference>